<accession>A0A402ASL8</accession>
<dbReference type="InterPro" id="IPR005158">
    <property type="entry name" value="BTAD"/>
</dbReference>
<dbReference type="RefSeq" id="WP_126554642.1">
    <property type="nucleotide sequence ID" value="NZ_BIFS01000002.1"/>
</dbReference>
<organism evidence="5 6">
    <name type="scientific">Dictyobacter kobayashii</name>
    <dbReference type="NCBI Taxonomy" id="2014872"/>
    <lineage>
        <taxon>Bacteria</taxon>
        <taxon>Bacillati</taxon>
        <taxon>Chloroflexota</taxon>
        <taxon>Ktedonobacteria</taxon>
        <taxon>Ktedonobacterales</taxon>
        <taxon>Dictyobacteraceae</taxon>
        <taxon>Dictyobacter</taxon>
    </lineage>
</organism>
<dbReference type="Gene3D" id="3.40.50.300">
    <property type="entry name" value="P-loop containing nucleotide triphosphate hydrolases"/>
    <property type="match status" value="1"/>
</dbReference>
<sequence>MRQTHMLRKFAAPELPPVVLHRPHLTDILQRTFTHSTTNTATWHKLLLLCSPAGYGKTTLLADFARHATVPCCWLMLDSLDNDTYAFLDLVLTSISQRFPQMETLLHNIIADSSTRDIDQPLDMGYFERLVDTLVATIEHHITQPFAIILCNYHEVNANKEINHLVNRLLQNLPCGCTIIIESRAVPHLEFTPLLARRQMVGIGTEELRFSVDDICNLTRMLYTVPCSTDDAEQLCTTFDGWISGILLGTRLGNSHVLPIHKQSGSISFSTMTPVDQQHLFAYLVSEVFTNEQEVYAFLKNISILQQITPELCDALLSTEGSSERLNYIVQQGLFLTRSHQDNEPLYSCPPVLKEILVNELRNTDPQQYKHLHKKAAFIFSDRNDEQQAIKHAYAAEEPALAAQYIRRIAYTILRKGYSENLAAWIDALPQNILFHDPLLLLVRAHLHLMRFETNQSLPFLEQATTLCHDIPPEQTSLLHPNLAAEILIAKSVALFRNGEYIRTQQVCQQALELLPEHEIELRTQVYQRLGACSCLLNDPTSGIAQLQQALQLWGHNIETRQTALLHTYLANAYNMVSNYVLSEHHRKRAIMYFEHLGDDWGKLHNQIGLSTTKRLKGELTEAKIIAQETLQTTRHLHFMSGEAYALITLGEIYQDEDLYEQSLVVAEDALTLSRQLHDNYLTNCALCILALNYLFIGDPHTALLYVEEAQINNSDMLSYEGILCNVTRSIIFFRQQRYSEMLACLSFIDHSQHLANARPLQLRAMLYRTACYLAQNKQEAVQTSLSEIKVLMEQHQLKHLANLELHRLPTLKEAIEAEEKQQKTLAYSQPDTLELAPSITLVESTEKVHTISIYALGEPIVLLQNKPITRWRMMRSMELFFYLLHANRPVHKEQIMTDLWPEPDDHMEQNLRATIYYLRKVLGETIIVHKAGTYTLNLAMADEQSVWYDVEQFQINIDKLRQDLPTAEKIVTLHTIIKLYRGHYLQTLYSDWCSQPRDMLKQAYFQSLRQLALIYWENEQFDASIEQWQKMLLVDNCYEEAYYGIMRCYIKTGKRNLAIRQYQLCASVLKNELTIEPGPSIQKLFKTLSQG</sequence>
<dbReference type="SUPFAM" id="SSF52540">
    <property type="entry name" value="P-loop containing nucleoside triphosphate hydrolases"/>
    <property type="match status" value="1"/>
</dbReference>
<dbReference type="PANTHER" id="PTHR35807:SF2">
    <property type="entry name" value="TRANSCRIPTIONAL ACTIVATOR DOMAIN"/>
    <property type="match status" value="1"/>
</dbReference>
<dbReference type="GO" id="GO:0000160">
    <property type="term" value="P:phosphorelay signal transduction system"/>
    <property type="evidence" value="ECO:0007669"/>
    <property type="project" value="InterPro"/>
</dbReference>
<evidence type="ECO:0000313" key="6">
    <source>
        <dbReference type="Proteomes" id="UP000287188"/>
    </source>
</evidence>
<dbReference type="GO" id="GO:0006355">
    <property type="term" value="P:regulation of DNA-templated transcription"/>
    <property type="evidence" value="ECO:0007669"/>
    <property type="project" value="InterPro"/>
</dbReference>
<dbReference type="SUPFAM" id="SSF48452">
    <property type="entry name" value="TPR-like"/>
    <property type="match status" value="3"/>
</dbReference>
<dbReference type="SMART" id="SM00028">
    <property type="entry name" value="TPR"/>
    <property type="match status" value="7"/>
</dbReference>
<dbReference type="Proteomes" id="UP000287188">
    <property type="component" value="Unassembled WGS sequence"/>
</dbReference>
<evidence type="ECO:0000259" key="4">
    <source>
        <dbReference type="SMART" id="SM01043"/>
    </source>
</evidence>
<dbReference type="AlphaFoldDB" id="A0A402ASL8"/>
<keyword evidence="6" id="KW-1185">Reference proteome</keyword>
<dbReference type="EMBL" id="BIFS01000002">
    <property type="protein sequence ID" value="GCE22100.1"/>
    <property type="molecule type" value="Genomic_DNA"/>
</dbReference>
<reference evidence="6" key="1">
    <citation type="submission" date="2018-12" db="EMBL/GenBank/DDBJ databases">
        <title>Tengunoibacter tsumagoiensis gen. nov., sp. nov., Dictyobacter kobayashii sp. nov., D. alpinus sp. nov., and D. joshuensis sp. nov. and description of Dictyobacteraceae fam. nov. within the order Ktedonobacterales isolated from Tengu-no-mugimeshi.</title>
        <authorList>
            <person name="Wang C.M."/>
            <person name="Zheng Y."/>
            <person name="Sakai Y."/>
            <person name="Toyoda A."/>
            <person name="Minakuchi Y."/>
            <person name="Abe K."/>
            <person name="Yokota A."/>
            <person name="Yabe S."/>
        </authorList>
    </citation>
    <scope>NUCLEOTIDE SEQUENCE [LARGE SCALE GENOMIC DNA]</scope>
    <source>
        <strain evidence="6">Uno11</strain>
    </source>
</reference>
<feature type="domain" description="OmpR/PhoB-type" evidence="3">
    <location>
        <begin position="866"/>
        <end position="937"/>
    </location>
</feature>
<dbReference type="InterPro" id="IPR036388">
    <property type="entry name" value="WH-like_DNA-bd_sf"/>
</dbReference>
<dbReference type="InterPro" id="IPR001867">
    <property type="entry name" value="OmpR/PhoB-type_DNA-bd"/>
</dbReference>
<dbReference type="Gene3D" id="1.25.40.10">
    <property type="entry name" value="Tetratricopeptide repeat domain"/>
    <property type="match status" value="3"/>
</dbReference>
<evidence type="ECO:0008006" key="7">
    <source>
        <dbReference type="Google" id="ProtNLM"/>
    </source>
</evidence>
<feature type="domain" description="Bacterial transcriptional activator" evidence="4">
    <location>
        <begin position="949"/>
        <end position="1090"/>
    </location>
</feature>
<dbReference type="PANTHER" id="PTHR35807">
    <property type="entry name" value="TRANSCRIPTIONAL REGULATOR REDD-RELATED"/>
    <property type="match status" value="1"/>
</dbReference>
<evidence type="ECO:0000313" key="5">
    <source>
        <dbReference type="EMBL" id="GCE22100.1"/>
    </source>
</evidence>
<dbReference type="InterPro" id="IPR027417">
    <property type="entry name" value="P-loop_NTPase"/>
</dbReference>
<protein>
    <recommendedName>
        <fullName evidence="7">Bacterial transcriptional activator domain-containing protein</fullName>
    </recommendedName>
</protein>
<dbReference type="Pfam" id="PF25873">
    <property type="entry name" value="WHD_MalT"/>
    <property type="match status" value="1"/>
</dbReference>
<proteinExistence type="inferred from homology"/>
<dbReference type="SMART" id="SM01043">
    <property type="entry name" value="BTAD"/>
    <property type="match status" value="1"/>
</dbReference>
<evidence type="ECO:0000256" key="1">
    <source>
        <dbReference type="ARBA" id="ARBA00005820"/>
    </source>
</evidence>
<gene>
    <name evidence="5" type="ORF">KDK_59000</name>
</gene>
<dbReference type="InterPro" id="IPR059106">
    <property type="entry name" value="WHD_MalT"/>
</dbReference>
<evidence type="ECO:0000259" key="3">
    <source>
        <dbReference type="SMART" id="SM00862"/>
    </source>
</evidence>
<comment type="caution">
    <text evidence="5">The sequence shown here is derived from an EMBL/GenBank/DDBJ whole genome shotgun (WGS) entry which is preliminary data.</text>
</comment>
<dbReference type="InterPro" id="IPR011990">
    <property type="entry name" value="TPR-like_helical_dom_sf"/>
</dbReference>
<dbReference type="OrthoDB" id="134937at2"/>
<name>A0A402ASL8_9CHLR</name>
<dbReference type="SMART" id="SM00862">
    <property type="entry name" value="Trans_reg_C"/>
    <property type="match status" value="1"/>
</dbReference>
<dbReference type="InterPro" id="IPR016032">
    <property type="entry name" value="Sig_transdc_resp-reg_C-effctor"/>
</dbReference>
<dbReference type="Pfam" id="PF03704">
    <property type="entry name" value="BTAD"/>
    <property type="match status" value="1"/>
</dbReference>
<keyword evidence="2" id="KW-0238">DNA-binding</keyword>
<dbReference type="InterPro" id="IPR051677">
    <property type="entry name" value="AfsR-DnrI-RedD_regulator"/>
</dbReference>
<dbReference type="GO" id="GO:0003677">
    <property type="term" value="F:DNA binding"/>
    <property type="evidence" value="ECO:0007669"/>
    <property type="project" value="UniProtKB-KW"/>
</dbReference>
<comment type="similarity">
    <text evidence="1">Belongs to the AfsR/DnrI/RedD regulatory family.</text>
</comment>
<evidence type="ECO:0000256" key="2">
    <source>
        <dbReference type="ARBA" id="ARBA00023125"/>
    </source>
</evidence>
<dbReference type="InterPro" id="IPR019734">
    <property type="entry name" value="TPR_rpt"/>
</dbReference>
<dbReference type="Gene3D" id="1.10.10.10">
    <property type="entry name" value="Winged helix-like DNA-binding domain superfamily/Winged helix DNA-binding domain"/>
    <property type="match status" value="1"/>
</dbReference>
<dbReference type="SUPFAM" id="SSF46894">
    <property type="entry name" value="C-terminal effector domain of the bipartite response regulators"/>
    <property type="match status" value="1"/>
</dbReference>